<feature type="region of interest" description="Disordered" evidence="1">
    <location>
        <begin position="288"/>
        <end position="312"/>
    </location>
</feature>
<feature type="non-terminal residue" evidence="2">
    <location>
        <position position="1"/>
    </location>
</feature>
<protein>
    <submittedName>
        <fullName evidence="2">Uncharacterized protein</fullName>
    </submittedName>
</protein>
<dbReference type="AlphaFoldDB" id="A0A9W7SYD2"/>
<feature type="compositionally biased region" description="Polar residues" evidence="1">
    <location>
        <begin position="300"/>
        <end position="310"/>
    </location>
</feature>
<dbReference type="Proteomes" id="UP001138500">
    <property type="component" value="Unassembled WGS sequence"/>
</dbReference>
<proteinExistence type="predicted"/>
<dbReference type="EMBL" id="RIBY02000557">
    <property type="protein sequence ID" value="KAH9840474.1"/>
    <property type="molecule type" value="Genomic_DNA"/>
</dbReference>
<accession>A0A9W7SYD2</accession>
<dbReference type="OrthoDB" id="2328572at2759"/>
<feature type="region of interest" description="Disordered" evidence="1">
    <location>
        <begin position="70"/>
        <end position="90"/>
    </location>
</feature>
<sequence length="474" mass="51043">FLVGSTKSCQPPAAGPKTIAPLSTITADLRTTHNCFPCPQHSTNYTQLYNTALPRHHNMSDFVDWTMSSAPSQKVAKPKQKPASEMKRKSGPKLRESCTCSKDKPVCRRCNAKGRTCTYGLSARSGRRQMRNRTATNSTGSECSGSSATHVSSGAGCTTQSDPFSCVPWHELSNPSDISTCNEKAFSQGQALSDSIVASPPIANSAASVSDLPFDFSLSEIQSASPRCNSPPTTHVPPATATVCQAHDTVVPIAADSWPSTVQTSNAFGPQAHDDIFNDVCFSPEATTHSSPSVFDDESYGSQSPPTSEDSCGPLTSVFETSIVHSDTCTLSKLRSPCTDSSERASGRCDCIAQVLGVLNEHRRRTCPKGTSSQNLGSQQDGSCVDSMLLDVCNSALECGCLEKDQRTCSLLMCTFMDIMARAARSDGNDSVDLKRLLSFVDAFSQALKRTEGCYTQWRDSPFVNFWKVTEYSC</sequence>
<feature type="compositionally biased region" description="Polar residues" evidence="1">
    <location>
        <begin position="132"/>
        <end position="147"/>
    </location>
</feature>
<name>A0A9W7SYD2_9PEZI</name>
<evidence type="ECO:0000313" key="2">
    <source>
        <dbReference type="EMBL" id="KAH9840474.1"/>
    </source>
</evidence>
<reference evidence="2 3" key="1">
    <citation type="journal article" date="2018" name="IMA Fungus">
        <title>IMA Genome-F 10: Nine draft genome sequences of Claviceps purpurea s.lat., including C. arundinis, C. humidiphila, and C. cf. spartinae, pseudomolecules for the pitch canker pathogen Fusarium circinatum, draft genome of Davidsoniella eucalypti, Grosmannia galeiformis, Quambalaria eucalypti, and Teratosphaeria destructans.</title>
        <authorList>
            <person name="Wingfield B.D."/>
            <person name="Liu M."/>
            <person name="Nguyen H.D."/>
            <person name="Lane F.A."/>
            <person name="Morgan S.W."/>
            <person name="De Vos L."/>
            <person name="Wilken P.M."/>
            <person name="Duong T.A."/>
            <person name="Aylward J."/>
            <person name="Coetzee M.P."/>
            <person name="Dadej K."/>
            <person name="De Beer Z.W."/>
            <person name="Findlay W."/>
            <person name="Havenga M."/>
            <person name="Kolarik M."/>
            <person name="Menzies J.G."/>
            <person name="Naidoo K."/>
            <person name="Pochopski O."/>
            <person name="Shoukouhi P."/>
            <person name="Santana Q.C."/>
            <person name="Seifert K.A."/>
            <person name="Soal N."/>
            <person name="Steenkamp E.T."/>
            <person name="Tatham C.T."/>
            <person name="van der Nest M.A."/>
            <person name="Wingfield M.J."/>
        </authorList>
    </citation>
    <scope>NUCLEOTIDE SEQUENCE [LARGE SCALE GENOMIC DNA]</scope>
    <source>
        <strain evidence="2">CMW44962</strain>
    </source>
</reference>
<reference evidence="2 3" key="2">
    <citation type="journal article" date="2021" name="Curr. Genet.">
        <title>Genetic response to nitrogen starvation in the aggressive Eucalyptus foliar pathogen Teratosphaeria destructans.</title>
        <authorList>
            <person name="Havenga M."/>
            <person name="Wingfield B.D."/>
            <person name="Wingfield M.J."/>
            <person name="Dreyer L.L."/>
            <person name="Roets F."/>
            <person name="Aylward J."/>
        </authorList>
    </citation>
    <scope>NUCLEOTIDE SEQUENCE [LARGE SCALE GENOMIC DNA]</scope>
    <source>
        <strain evidence="2">CMW44962</strain>
    </source>
</reference>
<organism evidence="2 3">
    <name type="scientific">Teratosphaeria destructans</name>
    <dbReference type="NCBI Taxonomy" id="418781"/>
    <lineage>
        <taxon>Eukaryota</taxon>
        <taxon>Fungi</taxon>
        <taxon>Dikarya</taxon>
        <taxon>Ascomycota</taxon>
        <taxon>Pezizomycotina</taxon>
        <taxon>Dothideomycetes</taxon>
        <taxon>Dothideomycetidae</taxon>
        <taxon>Mycosphaerellales</taxon>
        <taxon>Teratosphaeriaceae</taxon>
        <taxon>Teratosphaeria</taxon>
    </lineage>
</organism>
<evidence type="ECO:0000313" key="3">
    <source>
        <dbReference type="Proteomes" id="UP001138500"/>
    </source>
</evidence>
<keyword evidence="3" id="KW-1185">Reference proteome</keyword>
<gene>
    <name evidence="2" type="ORF">Tdes44962_MAKER01674</name>
</gene>
<evidence type="ECO:0000256" key="1">
    <source>
        <dbReference type="SAM" id="MobiDB-lite"/>
    </source>
</evidence>
<comment type="caution">
    <text evidence="2">The sequence shown here is derived from an EMBL/GenBank/DDBJ whole genome shotgun (WGS) entry which is preliminary data.</text>
</comment>
<feature type="region of interest" description="Disordered" evidence="1">
    <location>
        <begin position="123"/>
        <end position="147"/>
    </location>
</feature>